<evidence type="ECO:0000256" key="5">
    <source>
        <dbReference type="RuleBase" id="RU003512"/>
    </source>
</evidence>
<dbReference type="AlphaFoldDB" id="A0A1G7Q4E9"/>
<reference evidence="9" key="1">
    <citation type="submission" date="2016-10" db="EMBL/GenBank/DDBJ databases">
        <authorList>
            <person name="Varghese N."/>
            <person name="Submissions S."/>
        </authorList>
    </citation>
    <scope>NUCLEOTIDE SEQUENCE [LARGE SCALE GENOMIC DNA]</scope>
    <source>
        <strain evidence="9">DSM 44526</strain>
    </source>
</reference>
<evidence type="ECO:0000313" key="9">
    <source>
        <dbReference type="Proteomes" id="UP000198863"/>
    </source>
</evidence>
<dbReference type="RefSeq" id="WP_207507657.1">
    <property type="nucleotide sequence ID" value="NZ_FNCF01000002.1"/>
</dbReference>
<dbReference type="EMBL" id="FNCF01000002">
    <property type="protein sequence ID" value="SDF93348.1"/>
    <property type="molecule type" value="Genomic_DNA"/>
</dbReference>
<organism evidence="8 9">
    <name type="scientific">Klenkia brasiliensis</name>
    <dbReference type="NCBI Taxonomy" id="333142"/>
    <lineage>
        <taxon>Bacteria</taxon>
        <taxon>Bacillati</taxon>
        <taxon>Actinomycetota</taxon>
        <taxon>Actinomycetes</taxon>
        <taxon>Geodermatophilales</taxon>
        <taxon>Geodermatophilaceae</taxon>
        <taxon>Klenkia</taxon>
    </lineage>
</organism>
<dbReference type="InterPro" id="IPR006128">
    <property type="entry name" value="Lipoprotein_PsaA-like"/>
</dbReference>
<evidence type="ECO:0000256" key="7">
    <source>
        <dbReference type="SAM" id="SignalP"/>
    </source>
</evidence>
<proteinExistence type="inferred from homology"/>
<comment type="subcellular location">
    <subcellularLocation>
        <location evidence="1">Cell envelope</location>
    </subcellularLocation>
</comment>
<keyword evidence="3" id="KW-0479">Metal-binding</keyword>
<gene>
    <name evidence="8" type="ORF">SAMN05660324_1345</name>
</gene>
<feature type="region of interest" description="Disordered" evidence="6">
    <location>
        <begin position="133"/>
        <end position="160"/>
    </location>
</feature>
<name>A0A1G7Q4E9_9ACTN</name>
<dbReference type="Proteomes" id="UP000198863">
    <property type="component" value="Unassembled WGS sequence"/>
</dbReference>
<dbReference type="InterPro" id="IPR050492">
    <property type="entry name" value="Bact_metal-bind_prot9"/>
</dbReference>
<dbReference type="GO" id="GO:0030313">
    <property type="term" value="C:cell envelope"/>
    <property type="evidence" value="ECO:0007669"/>
    <property type="project" value="UniProtKB-SubCell"/>
</dbReference>
<feature type="compositionally biased region" description="Basic and acidic residues" evidence="6">
    <location>
        <begin position="144"/>
        <end position="153"/>
    </location>
</feature>
<sequence length="331" mass="34316">MPRRPIVLAALAVSALGLAACGGGGDQNQTLTTEADSANCPGDVLDVVVSVNQWGDIVQQLAGDCANVTTVINSTALDPHDYEPTTGDIAAFEDADLVVVNGADYDHWASDAVANLDPAPAVVDAAEVVGVEDGHSDEEEGHSDEEAHSDEGHGSVNPHLWYSPEYVQQTAQAITAELSQLSPDAADYFTQQADAFTTALQPYDQELTTLQGLASGRSYAATETVFDYTATAVGLTDATPEGYRDAASNESDPSPSDVAAFESALADGSIDVLVYNTQTEGSVPEQLRAAAESAGVPVVDVTESVPDGDDSFVAWQLGQLQQLADALGGGQ</sequence>
<dbReference type="PROSITE" id="PS51257">
    <property type="entry name" value="PROKAR_LIPOPROTEIN"/>
    <property type="match status" value="1"/>
</dbReference>
<feature type="signal peptide" evidence="7">
    <location>
        <begin position="1"/>
        <end position="19"/>
    </location>
</feature>
<dbReference type="GO" id="GO:0007155">
    <property type="term" value="P:cell adhesion"/>
    <property type="evidence" value="ECO:0007669"/>
    <property type="project" value="InterPro"/>
</dbReference>
<dbReference type="Gene3D" id="3.40.50.1980">
    <property type="entry name" value="Nitrogenase molybdenum iron protein domain"/>
    <property type="match status" value="2"/>
</dbReference>
<evidence type="ECO:0000256" key="4">
    <source>
        <dbReference type="ARBA" id="ARBA00022729"/>
    </source>
</evidence>
<dbReference type="PANTHER" id="PTHR42953">
    <property type="entry name" value="HIGH-AFFINITY ZINC UPTAKE SYSTEM PROTEIN ZNUA-RELATED"/>
    <property type="match status" value="1"/>
</dbReference>
<keyword evidence="9" id="KW-1185">Reference proteome</keyword>
<evidence type="ECO:0000256" key="2">
    <source>
        <dbReference type="ARBA" id="ARBA00022448"/>
    </source>
</evidence>
<keyword evidence="4 7" id="KW-0732">Signal</keyword>
<comment type="similarity">
    <text evidence="5">Belongs to the bacterial solute-binding protein 9 family.</text>
</comment>
<evidence type="ECO:0000313" key="8">
    <source>
        <dbReference type="EMBL" id="SDF93348.1"/>
    </source>
</evidence>
<dbReference type="GO" id="GO:0046872">
    <property type="term" value="F:metal ion binding"/>
    <property type="evidence" value="ECO:0007669"/>
    <property type="project" value="UniProtKB-KW"/>
</dbReference>
<keyword evidence="2 5" id="KW-0813">Transport</keyword>
<dbReference type="Pfam" id="PF01297">
    <property type="entry name" value="ZnuA"/>
    <property type="match status" value="1"/>
</dbReference>
<dbReference type="PRINTS" id="PR00690">
    <property type="entry name" value="ADHESNFAMILY"/>
</dbReference>
<evidence type="ECO:0000256" key="3">
    <source>
        <dbReference type="ARBA" id="ARBA00022723"/>
    </source>
</evidence>
<protein>
    <submittedName>
        <fullName evidence="8">Zinc/manganese transport system substrate-binding protein</fullName>
    </submittedName>
</protein>
<dbReference type="InterPro" id="IPR006127">
    <property type="entry name" value="ZnuA-like"/>
</dbReference>
<accession>A0A1G7Q4E9</accession>
<evidence type="ECO:0000256" key="1">
    <source>
        <dbReference type="ARBA" id="ARBA00004196"/>
    </source>
</evidence>
<dbReference type="GO" id="GO:0030001">
    <property type="term" value="P:metal ion transport"/>
    <property type="evidence" value="ECO:0007669"/>
    <property type="project" value="InterPro"/>
</dbReference>
<feature type="chain" id="PRO_5039367935" evidence="7">
    <location>
        <begin position="20"/>
        <end position="331"/>
    </location>
</feature>
<evidence type="ECO:0000256" key="6">
    <source>
        <dbReference type="SAM" id="MobiDB-lite"/>
    </source>
</evidence>
<dbReference type="SUPFAM" id="SSF53807">
    <property type="entry name" value="Helical backbone' metal receptor"/>
    <property type="match status" value="1"/>
</dbReference>
<dbReference type="PANTHER" id="PTHR42953:SF1">
    <property type="entry name" value="METAL-BINDING PROTEIN HI_0362-RELATED"/>
    <property type="match status" value="1"/>
</dbReference>